<dbReference type="Pfam" id="PF08239">
    <property type="entry name" value="SH3_3"/>
    <property type="match status" value="1"/>
</dbReference>
<dbReference type="STRING" id="272562.CA_C2693"/>
<dbReference type="PIR" id="E97231">
    <property type="entry name" value="E97231"/>
</dbReference>
<dbReference type="InterPro" id="IPR003646">
    <property type="entry name" value="SH3-like_bac-type"/>
</dbReference>
<evidence type="ECO:0000313" key="3">
    <source>
        <dbReference type="EMBL" id="AAK80640.1"/>
    </source>
</evidence>
<keyword evidence="1" id="KW-1133">Transmembrane helix</keyword>
<reference evidence="3 4" key="1">
    <citation type="journal article" date="2001" name="J. Bacteriol.">
        <title>Genome sequence and comparative analysis of the solvent-producing bacterium Clostridium acetobutylicum.</title>
        <authorList>
            <person name="Nolling J."/>
            <person name="Breton G."/>
            <person name="Omelchenko M.V."/>
            <person name="Makarova K.S."/>
            <person name="Zeng Q."/>
            <person name="Gibson R."/>
            <person name="Lee H.M."/>
            <person name="Dubois J."/>
            <person name="Qiu D."/>
            <person name="Hitti J."/>
            <person name="Wolf Y.I."/>
            <person name="Tatusov R.L."/>
            <person name="Sabathe F."/>
            <person name="Doucette-Stamm L."/>
            <person name="Soucaille P."/>
            <person name="Daly M.J."/>
            <person name="Bennett G.N."/>
            <person name="Koonin E.V."/>
            <person name="Smith D.R."/>
        </authorList>
    </citation>
    <scope>NUCLEOTIDE SEQUENCE [LARGE SCALE GENOMIC DNA]</scope>
    <source>
        <strain evidence="4">ATCC 824 / DSM 792 / JCM 1419 / LMG 5710 / VKM B-1787</strain>
    </source>
</reference>
<feature type="domain" description="SH3b" evidence="2">
    <location>
        <begin position="92"/>
        <end position="147"/>
    </location>
</feature>
<keyword evidence="4" id="KW-1185">Reference proteome</keyword>
<dbReference type="HOGENOM" id="CLU_1999872_0_0_9"/>
<dbReference type="PATRIC" id="fig|272562.8.peg.2885"/>
<dbReference type="Proteomes" id="UP000000814">
    <property type="component" value="Chromosome"/>
</dbReference>
<dbReference type="KEGG" id="cac:CA_C2693"/>
<dbReference type="EMBL" id="AE001437">
    <property type="protein sequence ID" value="AAK80640.1"/>
    <property type="molecule type" value="Genomic_DNA"/>
</dbReference>
<feature type="transmembrane region" description="Helical" evidence="1">
    <location>
        <begin position="6"/>
        <end position="27"/>
    </location>
</feature>
<feature type="transmembrane region" description="Helical" evidence="1">
    <location>
        <begin position="39"/>
        <end position="59"/>
    </location>
</feature>
<gene>
    <name evidence="3" type="ordered locus">CA_C2693</name>
</gene>
<dbReference type="Gene3D" id="2.30.30.40">
    <property type="entry name" value="SH3 Domains"/>
    <property type="match status" value="1"/>
</dbReference>
<protein>
    <submittedName>
        <fullName evidence="3">Predicted membrane protein</fullName>
    </submittedName>
</protein>
<dbReference type="AlphaFoldDB" id="Q97FN5"/>
<organism evidence="3 4">
    <name type="scientific">Clostridium acetobutylicum (strain ATCC 824 / DSM 792 / JCM 1419 / IAM 19013 / LMG 5710 / NBRC 13948 / NRRL B-527 / VKM B-1787 / 2291 / W)</name>
    <dbReference type="NCBI Taxonomy" id="272562"/>
    <lineage>
        <taxon>Bacteria</taxon>
        <taxon>Bacillati</taxon>
        <taxon>Bacillota</taxon>
        <taxon>Clostridia</taxon>
        <taxon>Eubacteriales</taxon>
        <taxon>Clostridiaceae</taxon>
        <taxon>Clostridium</taxon>
    </lineage>
</organism>
<evidence type="ECO:0000256" key="1">
    <source>
        <dbReference type="SAM" id="Phobius"/>
    </source>
</evidence>
<name>Q97FN5_CLOAB</name>
<accession>Q97FN5</accession>
<keyword evidence="1" id="KW-0472">Membrane</keyword>
<evidence type="ECO:0000259" key="2">
    <source>
        <dbReference type="Pfam" id="PF08239"/>
    </source>
</evidence>
<evidence type="ECO:0000313" key="4">
    <source>
        <dbReference type="Proteomes" id="UP000000814"/>
    </source>
</evidence>
<keyword evidence="1" id="KW-0812">Transmembrane</keyword>
<sequence>MGQIKLKYYILKHYLHYIAITLLLIQILMKEGIIMKKKLLISTLLVTGILASATFISPITSNAKTIGTKAKIIQPKIDYEFTECGYVTGNEVSVRADSNTDSEVYGYLYADNNDVVTIIDNTVENGFYLIKNPFGSGYAYISTDYVSEGSVD</sequence>
<proteinExistence type="predicted"/>